<name>A0ABP9R992_9PSEU</name>
<protein>
    <submittedName>
        <fullName evidence="1">Uncharacterized protein</fullName>
    </submittedName>
</protein>
<evidence type="ECO:0000313" key="2">
    <source>
        <dbReference type="Proteomes" id="UP001500192"/>
    </source>
</evidence>
<sequence>MAPDDSQAKRRYELLEPDRHVQTESLRQRMAELSADSELGRFETMLEEWSQSEWAHYGNPVSAMVETVTDQIKGAMADLGADPARLATVHVGTTLADDVSAQMQPFSDGSGLVTVADSIFSLMTVFAGYAGSALHRVGDGPAPKKLWRLLVAMRRGALGEDPAVLTGLLRYYNVNQRVYGLAAKLDRRSGAGAEQVASLIALLGAQFVIGHEVAHHVLGHDSGPSGFFPGEHLPVCSAEQQPELDADLLAYRAVVRVSEREMAGTPAASAGGVFALLGALVAMVTIHVTERALFVRRGCTHPPAGVRADLLVERVDQRSQQFVRLLFRNLLAAAEDSSEFGPGARVFDGDDFGKLAEISTPVSPEYLRSITAFDLFLCRPPDFLAGELGRIAEEDGAGFLATGGEAMAAGDLATALRLWGVDDGTAALVLDPRRALTFHSLLEAVRDGVLRQGVPKDRARTVAMIIARLTEVSLKDADR</sequence>
<reference evidence="2" key="1">
    <citation type="journal article" date="2019" name="Int. J. Syst. Evol. Microbiol.">
        <title>The Global Catalogue of Microorganisms (GCM) 10K type strain sequencing project: providing services to taxonomists for standard genome sequencing and annotation.</title>
        <authorList>
            <consortium name="The Broad Institute Genomics Platform"/>
            <consortium name="The Broad Institute Genome Sequencing Center for Infectious Disease"/>
            <person name="Wu L."/>
            <person name="Ma J."/>
        </authorList>
    </citation>
    <scope>NUCLEOTIDE SEQUENCE [LARGE SCALE GENOMIC DNA]</scope>
    <source>
        <strain evidence="2">JCM 18054</strain>
    </source>
</reference>
<dbReference type="EMBL" id="BAABIB010000105">
    <property type="protein sequence ID" value="GAA5172987.1"/>
    <property type="molecule type" value="Genomic_DNA"/>
</dbReference>
<evidence type="ECO:0000313" key="1">
    <source>
        <dbReference type="EMBL" id="GAA5172987.1"/>
    </source>
</evidence>
<accession>A0ABP9R992</accession>
<organism evidence="1 2">
    <name type="scientific">Amycolatopsis dongchuanensis</name>
    <dbReference type="NCBI Taxonomy" id="1070866"/>
    <lineage>
        <taxon>Bacteria</taxon>
        <taxon>Bacillati</taxon>
        <taxon>Actinomycetota</taxon>
        <taxon>Actinomycetes</taxon>
        <taxon>Pseudonocardiales</taxon>
        <taxon>Pseudonocardiaceae</taxon>
        <taxon>Amycolatopsis</taxon>
    </lineage>
</organism>
<comment type="caution">
    <text evidence="1">The sequence shown here is derived from an EMBL/GenBank/DDBJ whole genome shotgun (WGS) entry which is preliminary data.</text>
</comment>
<dbReference type="Proteomes" id="UP001500192">
    <property type="component" value="Unassembled WGS sequence"/>
</dbReference>
<gene>
    <name evidence="1" type="ORF">GCM10023214_55200</name>
</gene>
<keyword evidence="2" id="KW-1185">Reference proteome</keyword>
<dbReference type="RefSeq" id="WP_346055359.1">
    <property type="nucleotide sequence ID" value="NZ_BAABIB010000105.1"/>
</dbReference>
<proteinExistence type="predicted"/>